<protein>
    <submittedName>
        <fullName evidence="2">Uncharacterized protein</fullName>
    </submittedName>
</protein>
<dbReference type="STRING" id="94237.ENSMMOP00000022496"/>
<dbReference type="Ensembl" id="ENSMMOT00000022867.1">
    <property type="protein sequence ID" value="ENSMMOP00000022496.1"/>
    <property type="gene ID" value="ENSMMOG00000017096.1"/>
</dbReference>
<evidence type="ECO:0000313" key="3">
    <source>
        <dbReference type="Proteomes" id="UP000261620"/>
    </source>
</evidence>
<sequence length="239" mass="27890">MSFLFFFFFTSHLQNRVILCEREVIMDHRGHHRPEPGHNSCRSKDREEQRRYHQQLVREQIPPSLSSRDRDRHWVYPEASYRAVNVLYMSWGAVPPCESIDYEDPRDTPPQNQKIQLFLSLINSFRYDQGRDYSQHYLINQEDNPSRNNEEVSSYNLGTLASSKNSGLSSSSYELCQYINGAEQIEPYAIPHVVASFGPAGQLVRVTPGLSTRENVRQVEIHSLEVSHNINLKEWKHEI</sequence>
<name>A0A3Q3XH61_MOLML</name>
<keyword evidence="3" id="KW-1185">Reference proteome</keyword>
<accession>A0A3Q3XH61</accession>
<dbReference type="Proteomes" id="UP000261620">
    <property type="component" value="Unplaced"/>
</dbReference>
<proteinExistence type="predicted"/>
<dbReference type="AlphaFoldDB" id="A0A3Q3XH61"/>
<evidence type="ECO:0000256" key="1">
    <source>
        <dbReference type="SAM" id="MobiDB-lite"/>
    </source>
</evidence>
<reference evidence="2" key="2">
    <citation type="submission" date="2025-09" db="UniProtKB">
        <authorList>
            <consortium name="Ensembl"/>
        </authorList>
    </citation>
    <scope>IDENTIFICATION</scope>
</reference>
<reference evidence="2" key="1">
    <citation type="submission" date="2025-08" db="UniProtKB">
        <authorList>
            <consortium name="Ensembl"/>
        </authorList>
    </citation>
    <scope>IDENTIFICATION</scope>
</reference>
<feature type="region of interest" description="Disordered" evidence="1">
    <location>
        <begin position="29"/>
        <end position="48"/>
    </location>
</feature>
<evidence type="ECO:0000313" key="2">
    <source>
        <dbReference type="Ensembl" id="ENSMMOP00000022496.1"/>
    </source>
</evidence>
<organism evidence="2 3">
    <name type="scientific">Mola mola</name>
    <name type="common">Ocean sunfish</name>
    <name type="synonym">Tetraodon mola</name>
    <dbReference type="NCBI Taxonomy" id="94237"/>
    <lineage>
        <taxon>Eukaryota</taxon>
        <taxon>Metazoa</taxon>
        <taxon>Chordata</taxon>
        <taxon>Craniata</taxon>
        <taxon>Vertebrata</taxon>
        <taxon>Euteleostomi</taxon>
        <taxon>Actinopterygii</taxon>
        <taxon>Neopterygii</taxon>
        <taxon>Teleostei</taxon>
        <taxon>Neoteleostei</taxon>
        <taxon>Acanthomorphata</taxon>
        <taxon>Eupercaria</taxon>
        <taxon>Tetraodontiformes</taxon>
        <taxon>Molidae</taxon>
        <taxon>Mola</taxon>
    </lineage>
</organism>